<evidence type="ECO:0000313" key="4">
    <source>
        <dbReference type="EMBL" id="TDO19796.1"/>
    </source>
</evidence>
<dbReference type="InterPro" id="IPR000192">
    <property type="entry name" value="Aminotrans_V_dom"/>
</dbReference>
<gene>
    <name evidence="4" type="ORF">EI74_0600</name>
</gene>
<feature type="domain" description="Aminotransferase class V" evidence="3">
    <location>
        <begin position="21"/>
        <end position="377"/>
    </location>
</feature>
<comment type="caution">
    <text evidence="4">The sequence shown here is derived from an EMBL/GenBank/DDBJ whole genome shotgun (WGS) entry which is preliminary data.</text>
</comment>
<dbReference type="InterPro" id="IPR015421">
    <property type="entry name" value="PyrdxlP-dep_Trfase_major"/>
</dbReference>
<evidence type="ECO:0000259" key="3">
    <source>
        <dbReference type="Pfam" id="PF00266"/>
    </source>
</evidence>
<keyword evidence="4" id="KW-0456">Lyase</keyword>
<keyword evidence="2" id="KW-0663">Pyridoxal phosphate</keyword>
<protein>
    <submittedName>
        <fullName evidence="4">Cysteine desulfurase/selenocysteine lyase</fullName>
    </submittedName>
</protein>
<proteinExistence type="predicted"/>
<sequence>MNQIKSKNDLRKLFPMASKIIYFDNAAAALKPKNVIEETSNYYLNLGISNRTIETEIGFRVQEKIDLLRKKILNLVGVSQKSHSVIFTSGTTESLNLISEMISKLLTPNDEVIISNSNHASNIIPWVYNSKKLGFKIISSSTIVDQISDKTKVISIGQQTNNFENEFDFFELVNICKKRKIILINDAAQAIIHGTVSANDSTALAFSANKLYGPTGLGFLVVENNFLSNLTPSKYGGGTVKDMWNNSAINFDLITDYRAFEPGTLNIAGIFGMVAAMEFFESIDHKHFLTEMEDISNYIFENLSKLENWNVYRSKSKAIIMASLKGVHSQDIATYLGKRNIYVRHGKFCAHLNFLNQEDSFIRISLGIYNTMEEAKILIETLKKGGDFFEY</sequence>
<dbReference type="SUPFAM" id="SSF53383">
    <property type="entry name" value="PLP-dependent transferases"/>
    <property type="match status" value="1"/>
</dbReference>
<keyword evidence="5" id="KW-1185">Reference proteome</keyword>
<dbReference type="PANTHER" id="PTHR43586">
    <property type="entry name" value="CYSTEINE DESULFURASE"/>
    <property type="match status" value="1"/>
</dbReference>
<dbReference type="EMBL" id="SNWN01000013">
    <property type="protein sequence ID" value="TDO19796.1"/>
    <property type="molecule type" value="Genomic_DNA"/>
</dbReference>
<dbReference type="PANTHER" id="PTHR43586:SF8">
    <property type="entry name" value="CYSTEINE DESULFURASE 1, CHLOROPLASTIC"/>
    <property type="match status" value="1"/>
</dbReference>
<dbReference type="Gene3D" id="3.40.640.10">
    <property type="entry name" value="Type I PLP-dependent aspartate aminotransferase-like (Major domain)"/>
    <property type="match status" value="1"/>
</dbReference>
<evidence type="ECO:0000313" key="5">
    <source>
        <dbReference type="Proteomes" id="UP000295518"/>
    </source>
</evidence>
<organism evidence="4 5">
    <name type="scientific">Mycoplasma testudineum</name>
    <dbReference type="NCBI Taxonomy" id="244584"/>
    <lineage>
        <taxon>Bacteria</taxon>
        <taxon>Bacillati</taxon>
        <taxon>Mycoplasmatota</taxon>
        <taxon>Mollicutes</taxon>
        <taxon>Mycoplasmataceae</taxon>
        <taxon>Mycoplasma</taxon>
    </lineage>
</organism>
<dbReference type="OrthoDB" id="9804366at2"/>
<accession>A0A4R6IDM3</accession>
<dbReference type="Proteomes" id="UP000295518">
    <property type="component" value="Unassembled WGS sequence"/>
</dbReference>
<dbReference type="AlphaFoldDB" id="A0A4R6IDM3"/>
<dbReference type="RefSeq" id="WP_094254758.1">
    <property type="nucleotide sequence ID" value="NZ_NNCE01000005.1"/>
</dbReference>
<dbReference type="GO" id="GO:0016829">
    <property type="term" value="F:lyase activity"/>
    <property type="evidence" value="ECO:0007669"/>
    <property type="project" value="UniProtKB-KW"/>
</dbReference>
<dbReference type="InterPro" id="IPR015424">
    <property type="entry name" value="PyrdxlP-dep_Trfase"/>
</dbReference>
<dbReference type="Gene3D" id="3.90.1150.10">
    <property type="entry name" value="Aspartate Aminotransferase, domain 1"/>
    <property type="match status" value="1"/>
</dbReference>
<evidence type="ECO:0000256" key="1">
    <source>
        <dbReference type="ARBA" id="ARBA00001933"/>
    </source>
</evidence>
<comment type="cofactor">
    <cofactor evidence="1">
        <name>pyridoxal 5'-phosphate</name>
        <dbReference type="ChEBI" id="CHEBI:597326"/>
    </cofactor>
</comment>
<dbReference type="InterPro" id="IPR015422">
    <property type="entry name" value="PyrdxlP-dep_Trfase_small"/>
</dbReference>
<dbReference type="Pfam" id="PF00266">
    <property type="entry name" value="Aminotran_5"/>
    <property type="match status" value="1"/>
</dbReference>
<name>A0A4R6IDM3_9MOLU</name>
<evidence type="ECO:0000256" key="2">
    <source>
        <dbReference type="ARBA" id="ARBA00022898"/>
    </source>
</evidence>
<reference evidence="4 5" key="1">
    <citation type="submission" date="2019-03" db="EMBL/GenBank/DDBJ databases">
        <title>Genomic Encyclopedia of Archaeal and Bacterial Type Strains, Phase II (KMG-II): from individual species to whole genera.</title>
        <authorList>
            <person name="Goeker M."/>
        </authorList>
    </citation>
    <scope>NUCLEOTIDE SEQUENCE [LARGE SCALE GENOMIC DNA]</scope>
    <source>
        <strain evidence="4 5">ATCC 700618</strain>
    </source>
</reference>